<evidence type="ECO:0000256" key="9">
    <source>
        <dbReference type="ARBA" id="ARBA00023172"/>
    </source>
</evidence>
<keyword evidence="3" id="KW-0255">Endonuclease</keyword>
<evidence type="ECO:0000256" key="5">
    <source>
        <dbReference type="ARBA" id="ARBA00022842"/>
    </source>
</evidence>
<protein>
    <recommendedName>
        <fullName evidence="10">Integrase catalytic domain-containing protein</fullName>
    </recommendedName>
</protein>
<dbReference type="Gene3D" id="3.30.420.10">
    <property type="entry name" value="Ribonuclease H-like superfamily/Ribonuclease H"/>
    <property type="match status" value="1"/>
</dbReference>
<evidence type="ECO:0000256" key="2">
    <source>
        <dbReference type="ARBA" id="ARBA00022723"/>
    </source>
</evidence>
<keyword evidence="8" id="KW-0808">Transferase</keyword>
<dbReference type="PROSITE" id="PS50994">
    <property type="entry name" value="INTEGRASE"/>
    <property type="match status" value="1"/>
</dbReference>
<evidence type="ECO:0000256" key="7">
    <source>
        <dbReference type="ARBA" id="ARBA00022918"/>
    </source>
</evidence>
<evidence type="ECO:0000256" key="6">
    <source>
        <dbReference type="ARBA" id="ARBA00022908"/>
    </source>
</evidence>
<keyword evidence="8" id="KW-0239">DNA-directed DNA polymerase</keyword>
<organism evidence="11 12">
    <name type="scientific">Dryococelus australis</name>
    <dbReference type="NCBI Taxonomy" id="614101"/>
    <lineage>
        <taxon>Eukaryota</taxon>
        <taxon>Metazoa</taxon>
        <taxon>Ecdysozoa</taxon>
        <taxon>Arthropoda</taxon>
        <taxon>Hexapoda</taxon>
        <taxon>Insecta</taxon>
        <taxon>Pterygota</taxon>
        <taxon>Neoptera</taxon>
        <taxon>Polyneoptera</taxon>
        <taxon>Phasmatodea</taxon>
        <taxon>Verophasmatodea</taxon>
        <taxon>Anareolatae</taxon>
        <taxon>Phasmatidae</taxon>
        <taxon>Eurycanthinae</taxon>
        <taxon>Dryococelus</taxon>
    </lineage>
</organism>
<sequence>MNLLKKDLADGISFSGEKDGHCITCLEGKQSRNYSEELEGKCLQLVHSDVCGPMSQESRSGGRYFLTFIDDHTRKVFVYIIRSKVEVFEKFREFKSQFENQTGKQIKILRTDKGSGYVNRDFKNFLRNQGIKHELTIPYSPEKN</sequence>
<reference evidence="11 12" key="1">
    <citation type="submission" date="2023-02" db="EMBL/GenBank/DDBJ databases">
        <title>LHISI_Scaffold_Assembly.</title>
        <authorList>
            <person name="Stuart O.P."/>
            <person name="Cleave R."/>
            <person name="Magrath M.J.L."/>
            <person name="Mikheyev A.S."/>
        </authorList>
    </citation>
    <scope>NUCLEOTIDE SEQUENCE [LARGE SCALE GENOMIC DNA]</scope>
    <source>
        <strain evidence="11">Daus_M_001</strain>
        <tissue evidence="11">Leg muscle</tissue>
    </source>
</reference>
<comment type="caution">
    <text evidence="11">The sequence shown here is derived from an EMBL/GenBank/DDBJ whole genome shotgun (WGS) entry which is preliminary data.</text>
</comment>
<dbReference type="PANTHER" id="PTHR42648:SF11">
    <property type="entry name" value="TRANSPOSON TY4-P GAG-POL POLYPROTEIN"/>
    <property type="match status" value="1"/>
</dbReference>
<feature type="domain" description="Integrase catalytic" evidence="10">
    <location>
        <begin position="35"/>
        <end position="144"/>
    </location>
</feature>
<keyword evidence="7" id="KW-0695">RNA-directed DNA polymerase</keyword>
<evidence type="ECO:0000256" key="1">
    <source>
        <dbReference type="ARBA" id="ARBA00022722"/>
    </source>
</evidence>
<name>A0ABQ9GCP1_9NEOP</name>
<evidence type="ECO:0000256" key="4">
    <source>
        <dbReference type="ARBA" id="ARBA00022801"/>
    </source>
</evidence>
<dbReference type="Proteomes" id="UP001159363">
    <property type="component" value="Chromosome 13"/>
</dbReference>
<keyword evidence="8" id="KW-0548">Nucleotidyltransferase</keyword>
<evidence type="ECO:0000313" key="12">
    <source>
        <dbReference type="Proteomes" id="UP001159363"/>
    </source>
</evidence>
<keyword evidence="1" id="KW-0540">Nuclease</keyword>
<dbReference type="Pfam" id="PF00665">
    <property type="entry name" value="rve"/>
    <property type="match status" value="1"/>
</dbReference>
<keyword evidence="6" id="KW-0229">DNA integration</keyword>
<dbReference type="InterPro" id="IPR001584">
    <property type="entry name" value="Integrase_cat-core"/>
</dbReference>
<dbReference type="InterPro" id="IPR039537">
    <property type="entry name" value="Retrotran_Ty1/copia-like"/>
</dbReference>
<keyword evidence="5" id="KW-0460">Magnesium</keyword>
<accession>A0ABQ9GCP1</accession>
<dbReference type="InterPro" id="IPR012337">
    <property type="entry name" value="RNaseH-like_sf"/>
</dbReference>
<keyword evidence="9" id="KW-0233">DNA recombination</keyword>
<proteinExistence type="predicted"/>
<gene>
    <name evidence="11" type="ORF">PR048_030372</name>
</gene>
<evidence type="ECO:0000256" key="3">
    <source>
        <dbReference type="ARBA" id="ARBA00022759"/>
    </source>
</evidence>
<keyword evidence="4" id="KW-0378">Hydrolase</keyword>
<evidence type="ECO:0000256" key="8">
    <source>
        <dbReference type="ARBA" id="ARBA00022932"/>
    </source>
</evidence>
<dbReference type="SUPFAM" id="SSF53098">
    <property type="entry name" value="Ribonuclease H-like"/>
    <property type="match status" value="1"/>
</dbReference>
<keyword evidence="12" id="KW-1185">Reference proteome</keyword>
<dbReference type="EMBL" id="JARBHB010000014">
    <property type="protein sequence ID" value="KAJ8868831.1"/>
    <property type="molecule type" value="Genomic_DNA"/>
</dbReference>
<evidence type="ECO:0000259" key="10">
    <source>
        <dbReference type="PROSITE" id="PS50994"/>
    </source>
</evidence>
<dbReference type="InterPro" id="IPR036397">
    <property type="entry name" value="RNaseH_sf"/>
</dbReference>
<keyword evidence="2" id="KW-0479">Metal-binding</keyword>
<dbReference type="PANTHER" id="PTHR42648">
    <property type="entry name" value="TRANSPOSASE, PUTATIVE-RELATED"/>
    <property type="match status" value="1"/>
</dbReference>
<evidence type="ECO:0000313" key="11">
    <source>
        <dbReference type="EMBL" id="KAJ8868831.1"/>
    </source>
</evidence>